<reference evidence="4" key="1">
    <citation type="submission" date="2023-07" db="EMBL/GenBank/DDBJ databases">
        <title>Draft genome sequence of Agarivorans aestuarii strain ZMCS4, a CAZymes producing bacteria isolated from the marine brown algae Clodostephus spongiosus.</title>
        <authorList>
            <person name="Lorente B."/>
            <person name="Cabral C."/>
            <person name="Frias J."/>
            <person name="Faria J."/>
            <person name="Toubarro D."/>
        </authorList>
    </citation>
    <scope>NUCLEOTIDE SEQUENCE [LARGE SCALE GENOMIC DNA]</scope>
    <source>
        <strain evidence="4">ZMCS4</strain>
    </source>
</reference>
<keyword evidence="4" id="KW-1185">Reference proteome</keyword>
<accession>A0ABU7G9T3</accession>
<dbReference type="InterPro" id="IPR001638">
    <property type="entry name" value="Solute-binding_3/MltF_N"/>
</dbReference>
<dbReference type="Proteomes" id="UP001310248">
    <property type="component" value="Unassembled WGS sequence"/>
</dbReference>
<proteinExistence type="predicted"/>
<dbReference type="SUPFAM" id="SSF53850">
    <property type="entry name" value="Periplasmic binding protein-like II"/>
    <property type="match status" value="1"/>
</dbReference>
<feature type="signal peptide" evidence="1">
    <location>
        <begin position="1"/>
        <end position="18"/>
    </location>
</feature>
<gene>
    <name evidence="3" type="ORF">SNR37_001332</name>
</gene>
<evidence type="ECO:0000256" key="1">
    <source>
        <dbReference type="SAM" id="SignalP"/>
    </source>
</evidence>
<protein>
    <submittedName>
        <fullName evidence="3">ABC transporter substrate-binding protein</fullName>
    </submittedName>
</protein>
<evidence type="ECO:0000313" key="3">
    <source>
        <dbReference type="EMBL" id="MEE1676005.1"/>
    </source>
</evidence>
<name>A0ABU7G9T3_9ALTE</name>
<organism evidence="3 4">
    <name type="scientific">Agarivorans aestuarii</name>
    <dbReference type="NCBI Taxonomy" id="1563703"/>
    <lineage>
        <taxon>Bacteria</taxon>
        <taxon>Pseudomonadati</taxon>
        <taxon>Pseudomonadota</taxon>
        <taxon>Gammaproteobacteria</taxon>
        <taxon>Alteromonadales</taxon>
        <taxon>Alteromonadaceae</taxon>
        <taxon>Agarivorans</taxon>
    </lineage>
</organism>
<dbReference type="SMART" id="SM00062">
    <property type="entry name" value="PBPb"/>
    <property type="match status" value="1"/>
</dbReference>
<feature type="chain" id="PRO_5047535055" evidence="1">
    <location>
        <begin position="19"/>
        <end position="240"/>
    </location>
</feature>
<dbReference type="RefSeq" id="WP_329776751.1">
    <property type="nucleotide sequence ID" value="NZ_JAYDYW010000017.1"/>
</dbReference>
<dbReference type="EMBL" id="JAYDYW010000017">
    <property type="protein sequence ID" value="MEE1676005.1"/>
    <property type="molecule type" value="Genomic_DNA"/>
</dbReference>
<evidence type="ECO:0000259" key="2">
    <source>
        <dbReference type="SMART" id="SM00062"/>
    </source>
</evidence>
<keyword evidence="1" id="KW-0732">Signal</keyword>
<feature type="domain" description="Solute-binding protein family 3/N-terminal" evidence="2">
    <location>
        <begin position="22"/>
        <end position="235"/>
    </location>
</feature>
<dbReference type="Gene3D" id="3.40.190.10">
    <property type="entry name" value="Periplasmic binding protein-like II"/>
    <property type="match status" value="2"/>
</dbReference>
<evidence type="ECO:0000313" key="4">
    <source>
        <dbReference type="Proteomes" id="UP001310248"/>
    </source>
</evidence>
<comment type="caution">
    <text evidence="3">The sequence shown here is derived from an EMBL/GenBank/DDBJ whole genome shotgun (WGS) entry which is preliminary data.</text>
</comment>
<sequence>MNGSRCVLLLCLHCSALAENNSIKIATDEWLNYSNKDQSGYYFSLLQRVYPNHFYNVQFMPYLRSIAMLDQQQVDIVFGGAADDFAHSNCAALPIEIDRSDMLVSPELAEHYHSPKDLIGKQVVSQLGYDWQDHLPEGVSYREYSSLEQMIKLLRHKRVDAILDYREDIYHLLEQKPELAGDYVLVENVLKYSSTFCFAANPRGRYLQTRFDKTLPKLVGNGELRQLMLQTLGSDDNYPY</sequence>